<dbReference type="EMBL" id="CP034346">
    <property type="protein sequence ID" value="AZS14366.1"/>
    <property type="molecule type" value="Genomic_DNA"/>
</dbReference>
<keyword evidence="3" id="KW-1185">Reference proteome</keyword>
<gene>
    <name evidence="2" type="ORF">EI981_07790</name>
</gene>
<evidence type="ECO:0000313" key="3">
    <source>
        <dbReference type="Proteomes" id="UP000270678"/>
    </source>
</evidence>
<proteinExistence type="predicted"/>
<feature type="signal peptide" evidence="1">
    <location>
        <begin position="1"/>
        <end position="29"/>
    </location>
</feature>
<dbReference type="RefSeq" id="WP_126996968.1">
    <property type="nucleotide sequence ID" value="NZ_CP034346.1"/>
</dbReference>
<keyword evidence="1" id="KW-0732">Signal</keyword>
<protein>
    <submittedName>
        <fullName evidence="2">Uncharacterized protein</fullName>
    </submittedName>
</protein>
<organism evidence="2 3">
    <name type="scientific">Paenibacillus lutimineralis</name>
    <dbReference type="NCBI Taxonomy" id="2707005"/>
    <lineage>
        <taxon>Bacteria</taxon>
        <taxon>Bacillati</taxon>
        <taxon>Bacillota</taxon>
        <taxon>Bacilli</taxon>
        <taxon>Bacillales</taxon>
        <taxon>Paenibacillaceae</taxon>
        <taxon>Paenibacillus</taxon>
    </lineage>
</organism>
<name>A0A3Q9I9R9_9BACL</name>
<evidence type="ECO:0000313" key="2">
    <source>
        <dbReference type="EMBL" id="AZS14366.1"/>
    </source>
</evidence>
<dbReference type="OrthoDB" id="2626671at2"/>
<evidence type="ECO:0000256" key="1">
    <source>
        <dbReference type="SAM" id="SignalP"/>
    </source>
</evidence>
<dbReference type="Proteomes" id="UP000270678">
    <property type="component" value="Chromosome"/>
</dbReference>
<sequence length="158" mass="17429">MRKRKGFKLSVITLLTVFLLAIGASSASAAAGWGDTFETAEVMYRANIQESSFYSATVPLDGSWDSDFYVVDNIWGSSTFSFYVIATPPPAFDLVLFVYKMNANDNILSIEAIDYNGKGIAESGGFGINPGEKIYFRVMDNGISDYSKPYTIEFRKTS</sequence>
<dbReference type="AlphaFoldDB" id="A0A3Q9I9R9"/>
<reference evidence="3" key="1">
    <citation type="submission" date="2018-12" db="EMBL/GenBank/DDBJ databases">
        <title>Complete genome sequence of Paenibacillus sp. MBLB1234.</title>
        <authorList>
            <person name="Nam Y.-D."/>
            <person name="Kang J."/>
            <person name="Chung W.-H."/>
            <person name="Park Y.S."/>
        </authorList>
    </citation>
    <scope>NUCLEOTIDE SEQUENCE [LARGE SCALE GENOMIC DNA]</scope>
    <source>
        <strain evidence="3">MBLB1234</strain>
    </source>
</reference>
<feature type="chain" id="PRO_5018541955" evidence="1">
    <location>
        <begin position="30"/>
        <end position="158"/>
    </location>
</feature>
<dbReference type="KEGG" id="plut:EI981_07790"/>
<accession>A0A3Q9I9R9</accession>